<reference evidence="9 10" key="2">
    <citation type="journal article" date="2022" name="Mar. Drugs">
        <title>Bioassay-Guided Fractionation Leads to the Detection of Cholic Acid Generated by the Rare Thalassomonas sp.</title>
        <authorList>
            <person name="Pheiffer F."/>
            <person name="Schneider Y.K."/>
            <person name="Hansen E.H."/>
            <person name="Andersen J.H."/>
            <person name="Isaksson J."/>
            <person name="Busche T."/>
            <person name="R C."/>
            <person name="Kalinowski J."/>
            <person name="Zyl L.V."/>
            <person name="Trindade M."/>
        </authorList>
    </citation>
    <scope>NUCLEOTIDE SEQUENCE [LARGE SCALE GENOMIC DNA]</scope>
    <source>
        <strain evidence="9 10">A5K-106</strain>
    </source>
</reference>
<keyword evidence="2" id="KW-0813">Transport</keyword>
<dbReference type="Gene3D" id="3.30.70.1320">
    <property type="entry name" value="Multidrug efflux transporter AcrB pore domain like"/>
    <property type="match status" value="1"/>
</dbReference>
<dbReference type="Proteomes" id="UP000032568">
    <property type="component" value="Chromosome"/>
</dbReference>
<keyword evidence="6 8" id="KW-1133">Transmembrane helix</keyword>
<keyword evidence="7 8" id="KW-0472">Membrane</keyword>
<evidence type="ECO:0000256" key="8">
    <source>
        <dbReference type="SAM" id="Phobius"/>
    </source>
</evidence>
<dbReference type="PANTHER" id="PTHR32063:SF14">
    <property type="entry name" value="BLL4319 PROTEIN"/>
    <property type="match status" value="1"/>
</dbReference>
<feature type="transmembrane region" description="Helical" evidence="8">
    <location>
        <begin position="463"/>
        <end position="486"/>
    </location>
</feature>
<keyword evidence="5 8" id="KW-0812">Transmembrane</keyword>
<dbReference type="FunFam" id="1.20.1640.10:FF:000001">
    <property type="entry name" value="Efflux pump membrane transporter"/>
    <property type="match status" value="1"/>
</dbReference>
<evidence type="ECO:0000313" key="10">
    <source>
        <dbReference type="Proteomes" id="UP000032568"/>
    </source>
</evidence>
<keyword evidence="3" id="KW-1003">Cell membrane</keyword>
<gene>
    <name evidence="9" type="ORF">SG35_006730</name>
</gene>
<dbReference type="Gene3D" id="3.30.70.1440">
    <property type="entry name" value="Multidrug efflux transporter AcrB pore domain"/>
    <property type="match status" value="1"/>
</dbReference>
<evidence type="ECO:0000313" key="9">
    <source>
        <dbReference type="EMBL" id="WDE00331.1"/>
    </source>
</evidence>
<dbReference type="GO" id="GO:0005886">
    <property type="term" value="C:plasma membrane"/>
    <property type="evidence" value="ECO:0007669"/>
    <property type="project" value="UniProtKB-SubCell"/>
</dbReference>
<dbReference type="InterPro" id="IPR027463">
    <property type="entry name" value="AcrB_DN_DC_subdom"/>
</dbReference>
<feature type="transmembrane region" description="Helical" evidence="8">
    <location>
        <begin position="852"/>
        <end position="871"/>
    </location>
</feature>
<dbReference type="Gene3D" id="3.30.2090.10">
    <property type="entry name" value="Multidrug efflux transporter AcrB TolC docking domain, DN and DC subdomains"/>
    <property type="match status" value="2"/>
</dbReference>
<dbReference type="SUPFAM" id="SSF82866">
    <property type="entry name" value="Multidrug efflux transporter AcrB transmembrane domain"/>
    <property type="match status" value="2"/>
</dbReference>
<organism evidence="9 10">
    <name type="scientific">Thalassomonas actiniarum</name>
    <dbReference type="NCBI Taxonomy" id="485447"/>
    <lineage>
        <taxon>Bacteria</taxon>
        <taxon>Pseudomonadati</taxon>
        <taxon>Pseudomonadota</taxon>
        <taxon>Gammaproteobacteria</taxon>
        <taxon>Alteromonadales</taxon>
        <taxon>Colwelliaceae</taxon>
        <taxon>Thalassomonas</taxon>
    </lineage>
</organism>
<keyword evidence="4" id="KW-0997">Cell inner membrane</keyword>
<keyword evidence="10" id="KW-1185">Reference proteome</keyword>
<feature type="transmembrane region" description="Helical" evidence="8">
    <location>
        <begin position="431"/>
        <end position="451"/>
    </location>
</feature>
<feature type="transmembrane region" description="Helical" evidence="8">
    <location>
        <begin position="904"/>
        <end position="929"/>
    </location>
</feature>
<feature type="transmembrane region" description="Helical" evidence="8">
    <location>
        <begin position="334"/>
        <end position="353"/>
    </location>
</feature>
<dbReference type="GO" id="GO:0042910">
    <property type="term" value="F:xenobiotic transmembrane transporter activity"/>
    <property type="evidence" value="ECO:0007669"/>
    <property type="project" value="TreeGrafter"/>
</dbReference>
<dbReference type="SUPFAM" id="SSF82693">
    <property type="entry name" value="Multidrug efflux transporter AcrB pore domain, PN1, PN2, PC1 and PC2 subdomains"/>
    <property type="match status" value="3"/>
</dbReference>
<feature type="transmembrane region" description="Helical" evidence="8">
    <location>
        <begin position="526"/>
        <end position="543"/>
    </location>
</feature>
<dbReference type="AlphaFoldDB" id="A0AAF0C4S3"/>
<accession>A0AAF0C4S3</accession>
<dbReference type="InterPro" id="IPR001036">
    <property type="entry name" value="Acrflvin-R"/>
</dbReference>
<evidence type="ECO:0000256" key="4">
    <source>
        <dbReference type="ARBA" id="ARBA00022519"/>
    </source>
</evidence>
<dbReference type="Gene3D" id="3.30.70.1430">
    <property type="entry name" value="Multidrug efflux transporter AcrB pore domain"/>
    <property type="match status" value="2"/>
</dbReference>
<dbReference type="RefSeq" id="WP_044835402.1">
    <property type="nucleotide sequence ID" value="NZ_CP059735.1"/>
</dbReference>
<feature type="transmembrane region" description="Helical" evidence="8">
    <location>
        <begin position="981"/>
        <end position="1007"/>
    </location>
</feature>
<feature type="transmembrane region" description="Helical" evidence="8">
    <location>
        <begin position="12"/>
        <end position="32"/>
    </location>
</feature>
<evidence type="ECO:0000256" key="5">
    <source>
        <dbReference type="ARBA" id="ARBA00022692"/>
    </source>
</evidence>
<feature type="transmembrane region" description="Helical" evidence="8">
    <location>
        <begin position="360"/>
        <end position="380"/>
    </location>
</feature>
<dbReference type="SUPFAM" id="SSF82714">
    <property type="entry name" value="Multidrug efflux transporter AcrB TolC docking domain, DN and DC subdomains"/>
    <property type="match status" value="2"/>
</dbReference>
<dbReference type="PRINTS" id="PR00702">
    <property type="entry name" value="ACRIFLAVINRP"/>
</dbReference>
<feature type="transmembrane region" description="Helical" evidence="8">
    <location>
        <begin position="878"/>
        <end position="898"/>
    </location>
</feature>
<comment type="subcellular location">
    <subcellularLocation>
        <location evidence="1">Cell inner membrane</location>
        <topology evidence="1">Multi-pass membrane protein</topology>
    </subcellularLocation>
</comment>
<feature type="transmembrane region" description="Helical" evidence="8">
    <location>
        <begin position="386"/>
        <end position="410"/>
    </location>
</feature>
<evidence type="ECO:0000256" key="6">
    <source>
        <dbReference type="ARBA" id="ARBA00022989"/>
    </source>
</evidence>
<reference evidence="9 10" key="1">
    <citation type="journal article" date="2015" name="Genome Announc.">
        <title>Draft Genome Sequences of Marine Isolates of Thalassomonas viridans and Thalassomonas actiniarum.</title>
        <authorList>
            <person name="Olonade I."/>
            <person name="van Zyl L.J."/>
            <person name="Trindade M."/>
        </authorList>
    </citation>
    <scope>NUCLEOTIDE SEQUENCE [LARGE SCALE GENOMIC DNA]</scope>
    <source>
        <strain evidence="9 10">A5K-106</strain>
    </source>
</reference>
<evidence type="ECO:0000256" key="3">
    <source>
        <dbReference type="ARBA" id="ARBA00022475"/>
    </source>
</evidence>
<name>A0AAF0C4S3_9GAMM</name>
<dbReference type="PANTHER" id="PTHR32063">
    <property type="match status" value="1"/>
</dbReference>
<evidence type="ECO:0000256" key="1">
    <source>
        <dbReference type="ARBA" id="ARBA00004429"/>
    </source>
</evidence>
<dbReference type="Pfam" id="PF00873">
    <property type="entry name" value="ACR_tran"/>
    <property type="match status" value="1"/>
</dbReference>
<sequence>MILSDISVKRPVFATVINLLFVTFGVVAFMLLPLREYPDIDPPVVSINTNYTGASAAIVETKITQVLEDRISGVEGIKNITSSSRVGRSSISIEFELDRDIDSATNDVRDRISRALNNLPEQADPPEVFKANDDENVIAWFVLQSETMSTLQLTDYAERYIVDRFAVVDGVARVRVGGGRTYAMKIFLDRIEMAARKITVSDIESTLRAENIELPAGEIESIERDFSIRVERSYLTEQDFAAMVISRGEGNALVRLGDVARVEIAAEDDENMFRGNGKNMVGLGIIKQSTANTLDVVKAGREEMVAVRDTLPQGTTITNSYDSSVFIQGSIDEVYNTLFIAMMLVILVIFLFLGNIRVTLIPAVTVPVALIGSMMVLSWLGFSINLLTLLALVLAIGLVVDDAIVVLENIYRRIENGQTPLMAAYEGGREVAFAVIATTLVLVAVFVPLVFLSGNIGRLFTEFALAIAAAVVFSSITALSLTPMMCSKMLKHRERSSSFGQVLDKGFAKIEAAYGRALSQSIHQPLILLCVVGLSLFATYLLFGQLPQEYTPKEDRGDLFIRMQGAEGASYESNVKNMQQIEEKLLAYKQKDELDRVIVRVPGFGGTGGVAIVGLPKWDQRSFSTFEFADRFNKELKDITDVRAFTIIRRGIGGGGSSRPVEFVLQGNTYEELAKWRDIVIAKAQENPNLTAVDSDYKETYPQLLVEIAHERAYDLGVPVGDIAKTMETMLGQRRVTTFVDRGEEYDVIVEGDESDFSSPGDIDNIYVRSRTTGELVPLSNLITIAENATSSRLNRYNRLRSVTITANLSQGYALGDALDFLNQIVDEQLPDEAQVDYKGQSLLLKDSGQSILFIFVLALLITYLVLSAQFESFIHPFVILLTVPLALVGALAGLQLMGMSLNIYSQIGIVMLIGLAAKNGILIVEFANQLRDRGEAFEQALIKGAQQRLRPIIMTTFTTVTSAVPLVLASGPGAESRMVIGVVIFAGVSLASIFTLFVVPGAYYWLCRHTGSPQAITQQIEKLQLEQASISEVKTAGAKESAS</sequence>
<feature type="transmembrane region" description="Helical" evidence="8">
    <location>
        <begin position="950"/>
        <end position="969"/>
    </location>
</feature>
<protein>
    <submittedName>
        <fullName evidence="9">Efflux RND transporter permease subunit</fullName>
    </submittedName>
</protein>
<evidence type="ECO:0000256" key="7">
    <source>
        <dbReference type="ARBA" id="ARBA00023136"/>
    </source>
</evidence>
<dbReference type="KEGG" id="tact:SG35_006730"/>
<proteinExistence type="predicted"/>
<evidence type="ECO:0000256" key="2">
    <source>
        <dbReference type="ARBA" id="ARBA00022448"/>
    </source>
</evidence>
<dbReference type="Gene3D" id="1.20.1640.10">
    <property type="entry name" value="Multidrug efflux transporter AcrB transmembrane domain"/>
    <property type="match status" value="2"/>
</dbReference>
<dbReference type="EMBL" id="CP059735">
    <property type="protein sequence ID" value="WDE00331.1"/>
    <property type="molecule type" value="Genomic_DNA"/>
</dbReference>